<dbReference type="Proteomes" id="UP000051934">
    <property type="component" value="Unassembled WGS sequence"/>
</dbReference>
<dbReference type="Pfam" id="PF03473">
    <property type="entry name" value="MOSC"/>
    <property type="match status" value="1"/>
</dbReference>
<evidence type="ECO:0000259" key="1">
    <source>
        <dbReference type="PROSITE" id="PS51340"/>
    </source>
</evidence>
<organism evidence="2 3">
    <name type="scientific">OM182 bacterium BACL3 MAG-120507-bin80</name>
    <dbReference type="NCBI Taxonomy" id="1655577"/>
    <lineage>
        <taxon>Bacteria</taxon>
        <taxon>Pseudomonadati</taxon>
        <taxon>Pseudomonadota</taxon>
        <taxon>Gammaproteobacteria</taxon>
        <taxon>OMG group</taxon>
        <taxon>OM182 clade</taxon>
    </lineage>
</organism>
<protein>
    <recommendedName>
        <fullName evidence="1">MOSC domain-containing protein</fullName>
    </recommendedName>
</protein>
<dbReference type="EMBL" id="LIBB01000002">
    <property type="protein sequence ID" value="KRO73418.1"/>
    <property type="molecule type" value="Genomic_DNA"/>
</dbReference>
<accession>A0A0R2SL96</accession>
<dbReference type="InterPro" id="IPR011037">
    <property type="entry name" value="Pyrv_Knase-like_insert_dom_sf"/>
</dbReference>
<dbReference type="GO" id="GO:0030170">
    <property type="term" value="F:pyridoxal phosphate binding"/>
    <property type="evidence" value="ECO:0007669"/>
    <property type="project" value="InterPro"/>
</dbReference>
<comment type="caution">
    <text evidence="2">The sequence shown here is derived from an EMBL/GenBank/DDBJ whole genome shotgun (WGS) entry which is preliminary data.</text>
</comment>
<sequence length="157" mass="16874">MTGTLEHIYLVAEKRGETEAREKIELEAGLGIVGDRYHTYAKSCLAAEDPVPENHLSLIDKSVLDDFLANQAKDSGLEYADFRRSLITSGVDLNALVDKEFMVGTARCRGIELCEPCAFLAATVHRGVLPGLVNRGGLRAIIIKSGSAEIGSAVTEA</sequence>
<reference evidence="2 3" key="1">
    <citation type="submission" date="2015-10" db="EMBL/GenBank/DDBJ databases">
        <title>Metagenome-Assembled Genomes uncover a global brackish microbiome.</title>
        <authorList>
            <person name="Hugerth L.W."/>
            <person name="Larsson J."/>
            <person name="Alneberg J."/>
            <person name="Lindh M.V."/>
            <person name="Legrand C."/>
            <person name="Pinhassi J."/>
            <person name="Andersson A.F."/>
        </authorList>
    </citation>
    <scope>NUCLEOTIDE SEQUENCE [LARGE SCALE GENOMIC DNA]</scope>
    <source>
        <strain evidence="2">BACL4 MAG-120507-bin80</strain>
    </source>
</reference>
<proteinExistence type="predicted"/>
<feature type="domain" description="MOSC" evidence="1">
    <location>
        <begin position="18"/>
        <end position="157"/>
    </location>
</feature>
<dbReference type="GO" id="GO:0003824">
    <property type="term" value="F:catalytic activity"/>
    <property type="evidence" value="ECO:0007669"/>
    <property type="project" value="InterPro"/>
</dbReference>
<dbReference type="PROSITE" id="PS51340">
    <property type="entry name" value="MOSC"/>
    <property type="match status" value="1"/>
</dbReference>
<dbReference type="AlphaFoldDB" id="A0A0R2SL96"/>
<gene>
    <name evidence="2" type="ORF">ABR69_01785</name>
</gene>
<evidence type="ECO:0000313" key="3">
    <source>
        <dbReference type="Proteomes" id="UP000051934"/>
    </source>
</evidence>
<evidence type="ECO:0000313" key="2">
    <source>
        <dbReference type="EMBL" id="KRO73418.1"/>
    </source>
</evidence>
<dbReference type="InterPro" id="IPR005302">
    <property type="entry name" value="MoCF_Sase_C"/>
</dbReference>
<dbReference type="GO" id="GO:0030151">
    <property type="term" value="F:molybdenum ion binding"/>
    <property type="evidence" value="ECO:0007669"/>
    <property type="project" value="InterPro"/>
</dbReference>
<dbReference type="Gene3D" id="2.40.33.20">
    <property type="entry name" value="PK beta-barrel domain-like"/>
    <property type="match status" value="1"/>
</dbReference>
<dbReference type="SUPFAM" id="SSF50800">
    <property type="entry name" value="PK beta-barrel domain-like"/>
    <property type="match status" value="1"/>
</dbReference>
<name>A0A0R2SL96_9GAMM</name>